<dbReference type="AlphaFoldDB" id="A0A6A6TRN8"/>
<evidence type="ECO:0000313" key="2">
    <source>
        <dbReference type="Proteomes" id="UP000799324"/>
    </source>
</evidence>
<keyword evidence="2" id="KW-1185">Reference proteome</keyword>
<protein>
    <submittedName>
        <fullName evidence="1">Uncharacterized protein</fullName>
    </submittedName>
</protein>
<accession>A0A6A6TRN8</accession>
<reference evidence="1" key="1">
    <citation type="journal article" date="2020" name="Stud. Mycol.">
        <title>101 Dothideomycetes genomes: a test case for predicting lifestyles and emergence of pathogens.</title>
        <authorList>
            <person name="Haridas S."/>
            <person name="Albert R."/>
            <person name="Binder M."/>
            <person name="Bloem J."/>
            <person name="Labutti K."/>
            <person name="Salamov A."/>
            <person name="Andreopoulos B."/>
            <person name="Baker S."/>
            <person name="Barry K."/>
            <person name="Bills G."/>
            <person name="Bluhm B."/>
            <person name="Cannon C."/>
            <person name="Castanera R."/>
            <person name="Culley D."/>
            <person name="Daum C."/>
            <person name="Ezra D."/>
            <person name="Gonzalez J."/>
            <person name="Henrissat B."/>
            <person name="Kuo A."/>
            <person name="Liang C."/>
            <person name="Lipzen A."/>
            <person name="Lutzoni F."/>
            <person name="Magnuson J."/>
            <person name="Mondo S."/>
            <person name="Nolan M."/>
            <person name="Ohm R."/>
            <person name="Pangilinan J."/>
            <person name="Park H.-J."/>
            <person name="Ramirez L."/>
            <person name="Alfaro M."/>
            <person name="Sun H."/>
            <person name="Tritt A."/>
            <person name="Yoshinaga Y."/>
            <person name="Zwiers L.-H."/>
            <person name="Turgeon B."/>
            <person name="Goodwin S."/>
            <person name="Spatafora J."/>
            <person name="Crous P."/>
            <person name="Grigoriev I."/>
        </authorList>
    </citation>
    <scope>NUCLEOTIDE SEQUENCE</scope>
    <source>
        <strain evidence="1">CBS 122681</strain>
    </source>
</reference>
<evidence type="ECO:0000313" key="1">
    <source>
        <dbReference type="EMBL" id="KAF2661294.1"/>
    </source>
</evidence>
<organism evidence="1 2">
    <name type="scientific">Lophiostoma macrostomum CBS 122681</name>
    <dbReference type="NCBI Taxonomy" id="1314788"/>
    <lineage>
        <taxon>Eukaryota</taxon>
        <taxon>Fungi</taxon>
        <taxon>Dikarya</taxon>
        <taxon>Ascomycota</taxon>
        <taxon>Pezizomycotina</taxon>
        <taxon>Dothideomycetes</taxon>
        <taxon>Pleosporomycetidae</taxon>
        <taxon>Pleosporales</taxon>
        <taxon>Lophiostomataceae</taxon>
        <taxon>Lophiostoma</taxon>
    </lineage>
</organism>
<proteinExistence type="predicted"/>
<dbReference type="EMBL" id="MU004294">
    <property type="protein sequence ID" value="KAF2661294.1"/>
    <property type="molecule type" value="Genomic_DNA"/>
</dbReference>
<sequence>MSPSFPPLGAHQHVIILGFFGARAHQEQGPHPPLHQRRGGHVLTASDAGCPFSSHAVDTLGARPAWREVGQPCLYRAAPWALRALF</sequence>
<dbReference type="Proteomes" id="UP000799324">
    <property type="component" value="Unassembled WGS sequence"/>
</dbReference>
<gene>
    <name evidence="1" type="ORF">K491DRAFT_687438</name>
</gene>
<name>A0A6A6TRN8_9PLEO</name>